<reference evidence="7" key="3">
    <citation type="submission" date="2016-11" db="EMBL/GenBank/DDBJ databases">
        <authorList>
            <person name="Varghese N."/>
            <person name="Submissions S."/>
        </authorList>
    </citation>
    <scope>NUCLEOTIDE SEQUENCE [LARGE SCALE GENOMIC DNA]</scope>
    <source>
        <strain evidence="7">DX253</strain>
    </source>
</reference>
<reference evidence="5" key="2">
    <citation type="submission" date="2016-11" db="EMBL/GenBank/DDBJ databases">
        <authorList>
            <person name="Jaros S."/>
            <person name="Januszkiewicz K."/>
            <person name="Wedrychowicz H."/>
        </authorList>
    </citation>
    <scope>NUCLEOTIDE SEQUENCE [LARGE SCALE GENOMIC DNA]</scope>
    <source>
        <strain evidence="5">DX253</strain>
    </source>
</reference>
<dbReference type="InterPro" id="IPR008719">
    <property type="entry name" value="N2O_reductase_NosL"/>
</dbReference>
<dbReference type="Gene3D" id="2.160.20.10">
    <property type="entry name" value="Single-stranded right-handed beta-helix, Pectin lyase-like"/>
    <property type="match status" value="1"/>
</dbReference>
<dbReference type="PATRIC" id="fig|797209.4.peg.2974"/>
<dbReference type="PANTHER" id="PTHR22990:SF15">
    <property type="entry name" value="F-BOX ONLY PROTEIN 10"/>
    <property type="match status" value="1"/>
</dbReference>
<evidence type="ECO:0000313" key="4">
    <source>
        <dbReference type="EMBL" id="EFW91439.1"/>
    </source>
</evidence>
<dbReference type="InterPro" id="IPR051550">
    <property type="entry name" value="SCF-Subunits/Alg-Epimerases"/>
</dbReference>
<keyword evidence="1" id="KW-0677">Repeat</keyword>
<evidence type="ECO:0000259" key="3">
    <source>
        <dbReference type="Pfam" id="PF05048"/>
    </source>
</evidence>
<dbReference type="SMART" id="SM00710">
    <property type="entry name" value="PbH1"/>
    <property type="match status" value="7"/>
</dbReference>
<dbReference type="EMBL" id="FRAN01000004">
    <property type="protein sequence ID" value="SHL01095.1"/>
    <property type="molecule type" value="Genomic_DNA"/>
</dbReference>
<dbReference type="Proteomes" id="UP000003751">
    <property type="component" value="Unassembled WGS sequence"/>
</dbReference>
<dbReference type="InterPro" id="IPR007742">
    <property type="entry name" value="NosD_dom"/>
</dbReference>
<dbReference type="Proteomes" id="UP000184203">
    <property type="component" value="Unassembled WGS sequence"/>
</dbReference>
<sequence>MTALGVVLIIATTAIGVGSFAADTTATPEPVAFHETVSAGLSSTAIEESRERDLLVPQVEVFYSGYRYVLGYYGVSAYARVSQLPETTQRYGTPIAVYVSDLSTVSLRTTEDGYLAHDGTPDWVRADRAFFVRDSDGRTMAGPAVPAFSDRTDAERFASAHGGRVVRWETAVETVGTADDRRAGADASSKRAGADRDVRATAGYRDRPTSVVVGRDAPTIAAAIDRAPANTTVFVPPGTYEGNVTIRKPVTLRGAPGATVRGNDSTGVVTVRADRAAVVGLSITGTESGAGSDSSGWVGSDRGWDSWVKNAYADSSAAMRVDDADATLIADVTVTTPDTGVFVTNSTDAVVTNLTLHGSDDRYEGGMGVMWMYSNGVVQNSRFLDGRDSVATHRADGLVVRNNTMTGGRIGVHLMYTSGTLVANNTMRDQRRSGISVMTKPTNTTVVDNRVAGADIGISVAGSRAYVARNIVANNTYGFEVTTSHSIYEENVVYGNRIGAQATDLLASNSVSNNDFVSNERHAASTYSTLHVWTYDGVGNYWSGAPGRTAGDRLDRSFSPTDPVGRRLATMPAVRVVAESPGYRLTRFLRGTVPGMRTDGVVDRRPLSHPTNPDRISRAEQFADRTAVAHDSANRTAIAYDS</sequence>
<dbReference type="InterPro" id="IPR012334">
    <property type="entry name" value="Pectin_lyas_fold"/>
</dbReference>
<dbReference type="SUPFAM" id="SSF51126">
    <property type="entry name" value="Pectin lyase-like"/>
    <property type="match status" value="1"/>
</dbReference>
<dbReference type="EMBL" id="AEMG01000015">
    <property type="protein sequence ID" value="EFW91439.1"/>
    <property type="molecule type" value="Genomic_DNA"/>
</dbReference>
<evidence type="ECO:0000313" key="7">
    <source>
        <dbReference type="Proteomes" id="UP000184203"/>
    </source>
</evidence>
<dbReference type="SUPFAM" id="SSF160387">
    <property type="entry name" value="NosL/MerB-like"/>
    <property type="match status" value="1"/>
</dbReference>
<proteinExistence type="predicted"/>
<dbReference type="AlphaFoldDB" id="E7QW26"/>
<feature type="compositionally biased region" description="Basic and acidic residues" evidence="2">
    <location>
        <begin position="178"/>
        <end position="197"/>
    </location>
</feature>
<evidence type="ECO:0000313" key="5">
    <source>
        <dbReference type="EMBL" id="SHL01095.1"/>
    </source>
</evidence>
<organism evidence="4 6">
    <name type="scientific">Haladaptatus paucihalophilus DX253</name>
    <dbReference type="NCBI Taxonomy" id="797209"/>
    <lineage>
        <taxon>Archaea</taxon>
        <taxon>Methanobacteriati</taxon>
        <taxon>Methanobacteriota</taxon>
        <taxon>Stenosarchaea group</taxon>
        <taxon>Halobacteria</taxon>
        <taxon>Halobacteriales</taxon>
        <taxon>Haladaptataceae</taxon>
        <taxon>Haladaptatus</taxon>
    </lineage>
</organism>
<accession>E7QW26</accession>
<dbReference type="Gene3D" id="3.30.70.2050">
    <property type="match status" value="1"/>
</dbReference>
<dbReference type="eggNOG" id="arCOG02519">
    <property type="taxonomic scope" value="Archaea"/>
</dbReference>
<evidence type="ECO:0000313" key="6">
    <source>
        <dbReference type="Proteomes" id="UP000003751"/>
    </source>
</evidence>
<feature type="region of interest" description="Disordered" evidence="2">
    <location>
        <begin position="177"/>
        <end position="197"/>
    </location>
</feature>
<keyword evidence="7" id="KW-1185">Reference proteome</keyword>
<dbReference type="OrthoDB" id="29186at2157"/>
<evidence type="ECO:0000256" key="1">
    <source>
        <dbReference type="ARBA" id="ARBA00022737"/>
    </source>
</evidence>
<name>E7QW26_HALPU</name>
<dbReference type="InterPro" id="IPR011050">
    <property type="entry name" value="Pectin_lyase_fold/virulence"/>
</dbReference>
<evidence type="ECO:0000256" key="2">
    <source>
        <dbReference type="SAM" id="MobiDB-lite"/>
    </source>
</evidence>
<dbReference type="InterPro" id="IPR006626">
    <property type="entry name" value="PbH1"/>
</dbReference>
<protein>
    <submittedName>
        <fullName evidence="4">Copper-binding protein</fullName>
    </submittedName>
    <submittedName>
        <fullName evidence="5">Parallel beta-helix repeat (Two copies)</fullName>
    </submittedName>
</protein>
<dbReference type="Pfam" id="PF05573">
    <property type="entry name" value="NosL"/>
    <property type="match status" value="1"/>
</dbReference>
<dbReference type="STRING" id="797209.GCA_000376445_03524"/>
<dbReference type="Pfam" id="PF05048">
    <property type="entry name" value="NosD"/>
    <property type="match status" value="1"/>
</dbReference>
<feature type="domain" description="Periplasmic copper-binding protein NosD beta helix" evidence="3">
    <location>
        <begin position="370"/>
        <end position="544"/>
    </location>
</feature>
<gene>
    <name evidence="5" type="ORF">SAMN05444342_2730</name>
    <name evidence="4" type="ORF">ZOD2009_15071</name>
</gene>
<reference evidence="4 6" key="1">
    <citation type="journal article" date="2014" name="ISME J.">
        <title>Trehalose/2-sulfotrehalose biosynthesis and glycine-betaine uptake are widely spread mechanisms for osmoadaptation in the Halobacteriales.</title>
        <authorList>
            <person name="Youssef N.H."/>
            <person name="Savage-Ashlock K.N."/>
            <person name="McCully A.L."/>
            <person name="Luedtke B."/>
            <person name="Shaw E.I."/>
            <person name="Hoff W.D."/>
            <person name="Elshahed M.S."/>
        </authorList>
    </citation>
    <scope>NUCLEOTIDE SEQUENCE [LARGE SCALE GENOMIC DNA]</scope>
    <source>
        <strain evidence="4 6">DX253</strain>
    </source>
</reference>
<dbReference type="PANTHER" id="PTHR22990">
    <property type="entry name" value="F-BOX ONLY PROTEIN"/>
    <property type="match status" value="1"/>
</dbReference>